<dbReference type="Pfam" id="PF00456">
    <property type="entry name" value="Transketolase_N"/>
    <property type="match status" value="1"/>
</dbReference>
<dbReference type="PANTHER" id="PTHR47514:SF1">
    <property type="entry name" value="TRANSKETOLASE N-TERMINAL SECTION-RELATED"/>
    <property type="match status" value="1"/>
</dbReference>
<dbReference type="PANTHER" id="PTHR47514">
    <property type="entry name" value="TRANSKETOLASE N-TERMINAL SECTION-RELATED"/>
    <property type="match status" value="1"/>
</dbReference>
<protein>
    <submittedName>
        <fullName evidence="6">Transketolase</fullName>
    </submittedName>
</protein>
<proteinExistence type="inferred from homology"/>
<comment type="similarity">
    <text evidence="2">Belongs to the transketolase family.</text>
</comment>
<evidence type="ECO:0000313" key="8">
    <source>
        <dbReference type="Proteomes" id="UP001260773"/>
    </source>
</evidence>
<organism evidence="6 8">
    <name type="scientific">Enterococcus avium</name>
    <name type="common">Streptococcus avium</name>
    <dbReference type="NCBI Taxonomy" id="33945"/>
    <lineage>
        <taxon>Bacteria</taxon>
        <taxon>Bacillati</taxon>
        <taxon>Bacillota</taxon>
        <taxon>Bacilli</taxon>
        <taxon>Lactobacillales</taxon>
        <taxon>Enterococcaceae</taxon>
        <taxon>Enterococcus</taxon>
    </lineage>
</organism>
<comment type="cofactor">
    <cofactor evidence="1">
        <name>thiamine diphosphate</name>
        <dbReference type="ChEBI" id="CHEBI:58937"/>
    </cofactor>
</comment>
<evidence type="ECO:0000256" key="4">
    <source>
        <dbReference type="SAM" id="MobiDB-lite"/>
    </source>
</evidence>
<gene>
    <name evidence="6" type="ORF">P7D43_02945</name>
    <name evidence="7" type="ORF">P7D79_17225</name>
</gene>
<accession>A0AAJ2IMI1</accession>
<dbReference type="RefSeq" id="WP_049218190.1">
    <property type="nucleotide sequence ID" value="NZ_CAXSQU010000010.1"/>
</dbReference>
<dbReference type="Gene3D" id="3.40.50.970">
    <property type="match status" value="1"/>
</dbReference>
<dbReference type="SUPFAM" id="SSF52518">
    <property type="entry name" value="Thiamin diphosphate-binding fold (THDP-binding)"/>
    <property type="match status" value="1"/>
</dbReference>
<dbReference type="Proteomes" id="UP001264335">
    <property type="component" value="Unassembled WGS sequence"/>
</dbReference>
<dbReference type="InterPro" id="IPR005474">
    <property type="entry name" value="Transketolase_N"/>
</dbReference>
<feature type="domain" description="Transketolase N-terminal" evidence="5">
    <location>
        <begin position="12"/>
        <end position="263"/>
    </location>
</feature>
<dbReference type="AlphaFoldDB" id="A0AAJ2IMI1"/>
<evidence type="ECO:0000313" key="7">
    <source>
        <dbReference type="EMBL" id="MDT2515970.1"/>
    </source>
</evidence>
<comment type="caution">
    <text evidence="6">The sequence shown here is derived from an EMBL/GenBank/DDBJ whole genome shotgun (WGS) entry which is preliminary data.</text>
</comment>
<dbReference type="EMBL" id="JARPWH010000005">
    <property type="protein sequence ID" value="MDT2401314.1"/>
    <property type="molecule type" value="Genomic_DNA"/>
</dbReference>
<keyword evidence="3" id="KW-0786">Thiamine pyrophosphate</keyword>
<dbReference type="InterPro" id="IPR029061">
    <property type="entry name" value="THDP-binding"/>
</dbReference>
<feature type="region of interest" description="Disordered" evidence="4">
    <location>
        <begin position="97"/>
        <end position="118"/>
    </location>
</feature>
<dbReference type="CDD" id="cd02012">
    <property type="entry name" value="TPP_TK"/>
    <property type="match status" value="1"/>
</dbReference>
<name>A0AAJ2IMI1_ENTAV</name>
<evidence type="ECO:0000259" key="5">
    <source>
        <dbReference type="Pfam" id="PF00456"/>
    </source>
</evidence>
<evidence type="ECO:0000256" key="2">
    <source>
        <dbReference type="ARBA" id="ARBA00007131"/>
    </source>
</evidence>
<evidence type="ECO:0000256" key="1">
    <source>
        <dbReference type="ARBA" id="ARBA00001964"/>
    </source>
</evidence>
<reference evidence="6 9" key="1">
    <citation type="submission" date="2023-03" db="EMBL/GenBank/DDBJ databases">
        <authorList>
            <person name="Shen W."/>
            <person name="Cai J."/>
        </authorList>
    </citation>
    <scope>NUCLEOTIDE SEQUENCE</scope>
    <source>
        <strain evidence="6">P33-2</strain>
        <strain evidence="7 9">Y2</strain>
    </source>
</reference>
<sequence length="283" mass="31154">MEEVTLKKLEVLATNIRIDTIEAIRKVGAGHIGGSLSIVELLAVLYGKQLNYDPKNPQWEERDRVVLSKGHAGTAWYSALAEVGFFEKNWLMTLNEGGTRLPSHPDRTKTPGVDATTGSLGQGTSVAAGIATGLKLQKKDSYVYLIVGDGELNEGQCWEAFQYLAHFKLNNCIVIIDENKKQLDGTTKEILNPFNIEEKMRAFGFKTVKAKGDDIPAIDQAITDCKAIKDHAVCIILDSVKGQGVPFFEEMAANHSVKFDNEKTLAQTESILADLRERVKECG</sequence>
<evidence type="ECO:0000313" key="6">
    <source>
        <dbReference type="EMBL" id="MDT2401314.1"/>
    </source>
</evidence>
<dbReference type="EMBL" id="JARPWY010000060">
    <property type="protein sequence ID" value="MDT2515970.1"/>
    <property type="molecule type" value="Genomic_DNA"/>
</dbReference>
<evidence type="ECO:0000256" key="3">
    <source>
        <dbReference type="ARBA" id="ARBA00023052"/>
    </source>
</evidence>
<dbReference type="Proteomes" id="UP001260773">
    <property type="component" value="Unassembled WGS sequence"/>
</dbReference>
<evidence type="ECO:0000313" key="9">
    <source>
        <dbReference type="Proteomes" id="UP001264335"/>
    </source>
</evidence>